<dbReference type="InterPro" id="IPR020843">
    <property type="entry name" value="ER"/>
</dbReference>
<dbReference type="RefSeq" id="WP_119514456.1">
    <property type="nucleotide sequence ID" value="NZ_QXFK01000019.1"/>
</dbReference>
<dbReference type="PROSITE" id="PS00059">
    <property type="entry name" value="ADH_ZINC"/>
    <property type="match status" value="1"/>
</dbReference>
<keyword evidence="8" id="KW-0418">Kinase</keyword>
<gene>
    <name evidence="8" type="ORF">D2V04_14605</name>
</gene>
<dbReference type="PANTHER" id="PTHR43350">
    <property type="entry name" value="NAD-DEPENDENT ALCOHOL DEHYDROGENASE"/>
    <property type="match status" value="1"/>
</dbReference>
<evidence type="ECO:0000256" key="6">
    <source>
        <dbReference type="RuleBase" id="RU361277"/>
    </source>
</evidence>
<evidence type="ECO:0000256" key="1">
    <source>
        <dbReference type="ARBA" id="ARBA00001947"/>
    </source>
</evidence>
<dbReference type="SUPFAM" id="SSF50129">
    <property type="entry name" value="GroES-like"/>
    <property type="match status" value="1"/>
</dbReference>
<keyword evidence="4 6" id="KW-0862">Zinc</keyword>
<protein>
    <submittedName>
        <fullName evidence="8">Histidine kinase</fullName>
    </submittedName>
</protein>
<dbReference type="OrthoDB" id="9770544at2"/>
<evidence type="ECO:0000313" key="8">
    <source>
        <dbReference type="EMBL" id="RIV75530.1"/>
    </source>
</evidence>
<dbReference type="Gene3D" id="3.40.50.720">
    <property type="entry name" value="NAD(P)-binding Rossmann-like Domain"/>
    <property type="match status" value="1"/>
</dbReference>
<dbReference type="AlphaFoldDB" id="A0A418NE82"/>
<dbReference type="Gene3D" id="3.90.180.10">
    <property type="entry name" value="Medium-chain alcohol dehydrogenases, catalytic domain"/>
    <property type="match status" value="1"/>
</dbReference>
<evidence type="ECO:0000256" key="4">
    <source>
        <dbReference type="ARBA" id="ARBA00022833"/>
    </source>
</evidence>
<dbReference type="InterPro" id="IPR002328">
    <property type="entry name" value="ADH_Zn_CS"/>
</dbReference>
<feature type="domain" description="Enoyl reductase (ER)" evidence="7">
    <location>
        <begin position="19"/>
        <end position="372"/>
    </location>
</feature>
<dbReference type="InterPro" id="IPR013149">
    <property type="entry name" value="ADH-like_C"/>
</dbReference>
<dbReference type="Pfam" id="PF00107">
    <property type="entry name" value="ADH_zinc_N"/>
    <property type="match status" value="1"/>
</dbReference>
<evidence type="ECO:0000313" key="9">
    <source>
        <dbReference type="Proteomes" id="UP000285092"/>
    </source>
</evidence>
<evidence type="ECO:0000256" key="5">
    <source>
        <dbReference type="ARBA" id="ARBA00023002"/>
    </source>
</evidence>
<sequence length="375" mass="39083">MPTLPSPSPRTALAAIADGAGAFVIEPVEVRAPVPDEVRVRLKAAGVCHTDHASLHWPGPLVMGHEGAGVIEAVGEAVTDFAVGQPVLLNWAIPCGRCAQCARGNAPLCERTLARDASLGTSAAGSGHTLWNGRPIERSFNLGTFAEYTLVRPEALTPLPPELPLAQACILGCGVMTGVGSAINIADVQPGESVAVVGCGGVGLSVIQGARLAGAGRIIAIDLHQAKLDRARELGATDCIVASRGDTDHQALIKAVLALTGGRGADHAFEATGQAALSFLPLRLVRDGGNALQLSGSHGEVTVPMPWFQWNKRYLTPLYGGCVPDRDLPRLIDWALSGALELASMVDATYRLEELRAALDDMLAGRTTKGVVLFD</sequence>
<evidence type="ECO:0000256" key="2">
    <source>
        <dbReference type="ARBA" id="ARBA00008072"/>
    </source>
</evidence>
<keyword evidence="9" id="KW-1185">Reference proteome</keyword>
<comment type="caution">
    <text evidence="8">The sequence shown here is derived from an EMBL/GenBank/DDBJ whole genome shotgun (WGS) entry which is preliminary data.</text>
</comment>
<dbReference type="Proteomes" id="UP000285092">
    <property type="component" value="Unassembled WGS sequence"/>
</dbReference>
<dbReference type="SUPFAM" id="SSF51735">
    <property type="entry name" value="NAD(P)-binding Rossmann-fold domains"/>
    <property type="match status" value="1"/>
</dbReference>
<reference evidence="8 9" key="1">
    <citation type="submission" date="2018-08" db="EMBL/GenBank/DDBJ databases">
        <title>Altererythrobacter sp.Ery1 and Ery12, the genome sequencing of novel strains in genus Alterythrobacter.</title>
        <authorList>
            <person name="Cheng H."/>
            <person name="Wu Y.-H."/>
            <person name="Fang C."/>
            <person name="Xu X.-W."/>
        </authorList>
    </citation>
    <scope>NUCLEOTIDE SEQUENCE [LARGE SCALE GENOMIC DNA]</scope>
    <source>
        <strain evidence="8 9">Ery1</strain>
    </source>
</reference>
<dbReference type="GO" id="GO:0016616">
    <property type="term" value="F:oxidoreductase activity, acting on the CH-OH group of donors, NAD or NADP as acceptor"/>
    <property type="evidence" value="ECO:0007669"/>
    <property type="project" value="UniProtKB-ARBA"/>
</dbReference>
<keyword evidence="3 6" id="KW-0479">Metal-binding</keyword>
<dbReference type="GO" id="GO:0008270">
    <property type="term" value="F:zinc ion binding"/>
    <property type="evidence" value="ECO:0007669"/>
    <property type="project" value="InterPro"/>
</dbReference>
<evidence type="ECO:0000256" key="3">
    <source>
        <dbReference type="ARBA" id="ARBA00022723"/>
    </source>
</evidence>
<name>A0A418NE82_9SPHN</name>
<dbReference type="Pfam" id="PF08240">
    <property type="entry name" value="ADH_N"/>
    <property type="match status" value="1"/>
</dbReference>
<organism evidence="8 9">
    <name type="scientific">Pelagerythrobacter aerophilus</name>
    <dbReference type="NCBI Taxonomy" id="2306995"/>
    <lineage>
        <taxon>Bacteria</taxon>
        <taxon>Pseudomonadati</taxon>
        <taxon>Pseudomonadota</taxon>
        <taxon>Alphaproteobacteria</taxon>
        <taxon>Sphingomonadales</taxon>
        <taxon>Erythrobacteraceae</taxon>
        <taxon>Pelagerythrobacter</taxon>
    </lineage>
</organism>
<accession>A0A418NE82</accession>
<dbReference type="FunFam" id="3.40.50.720:FF:000003">
    <property type="entry name" value="S-(hydroxymethyl)glutathione dehydrogenase"/>
    <property type="match status" value="1"/>
</dbReference>
<dbReference type="GO" id="GO:0016301">
    <property type="term" value="F:kinase activity"/>
    <property type="evidence" value="ECO:0007669"/>
    <property type="project" value="UniProtKB-KW"/>
</dbReference>
<proteinExistence type="inferred from homology"/>
<dbReference type="InterPro" id="IPR036291">
    <property type="entry name" value="NAD(P)-bd_dom_sf"/>
</dbReference>
<comment type="cofactor">
    <cofactor evidence="1 6">
        <name>Zn(2+)</name>
        <dbReference type="ChEBI" id="CHEBI:29105"/>
    </cofactor>
</comment>
<keyword evidence="8" id="KW-0808">Transferase</keyword>
<dbReference type="EMBL" id="QXFK01000019">
    <property type="protein sequence ID" value="RIV75530.1"/>
    <property type="molecule type" value="Genomic_DNA"/>
</dbReference>
<dbReference type="SMART" id="SM00829">
    <property type="entry name" value="PKS_ER"/>
    <property type="match status" value="1"/>
</dbReference>
<dbReference type="PANTHER" id="PTHR43350:SF21">
    <property type="entry name" value="S-NITROSOMYCOTHIOL REDUCTASE MSCR"/>
    <property type="match status" value="1"/>
</dbReference>
<evidence type="ECO:0000259" key="7">
    <source>
        <dbReference type="SMART" id="SM00829"/>
    </source>
</evidence>
<dbReference type="InterPro" id="IPR011032">
    <property type="entry name" value="GroES-like_sf"/>
</dbReference>
<keyword evidence="5" id="KW-0560">Oxidoreductase</keyword>
<comment type="similarity">
    <text evidence="2 6">Belongs to the zinc-containing alcohol dehydrogenase family.</text>
</comment>
<dbReference type="InterPro" id="IPR013154">
    <property type="entry name" value="ADH-like_N"/>
</dbReference>